<name>A0A5B9WGN5_9BACT</name>
<dbReference type="Gene3D" id="3.40.50.300">
    <property type="entry name" value="P-loop containing nucleotide triphosphate hydrolases"/>
    <property type="match status" value="2"/>
</dbReference>
<dbReference type="AlphaFoldDB" id="A0A5B9WGN5"/>
<dbReference type="GO" id="GO:0005524">
    <property type="term" value="F:ATP binding"/>
    <property type="evidence" value="ECO:0007669"/>
    <property type="project" value="InterPro"/>
</dbReference>
<dbReference type="InterPro" id="IPR003959">
    <property type="entry name" value="ATPase_AAA_core"/>
</dbReference>
<reference evidence="3 4" key="1">
    <citation type="submission" date="2019-08" db="EMBL/GenBank/DDBJ databases">
        <title>Deep-cultivation of Planctomycetes and their phenomic and genomic characterization uncovers novel biology.</title>
        <authorList>
            <person name="Wiegand S."/>
            <person name="Jogler M."/>
            <person name="Boedeker C."/>
            <person name="Pinto D."/>
            <person name="Vollmers J."/>
            <person name="Rivas-Marin E."/>
            <person name="Kohn T."/>
            <person name="Peeters S.H."/>
            <person name="Heuer A."/>
            <person name="Rast P."/>
            <person name="Oberbeckmann S."/>
            <person name="Bunk B."/>
            <person name="Jeske O."/>
            <person name="Meyerdierks A."/>
            <person name="Storesund J.E."/>
            <person name="Kallscheuer N."/>
            <person name="Luecker S."/>
            <person name="Lage O.M."/>
            <person name="Pohl T."/>
            <person name="Merkel B.J."/>
            <person name="Hornburger P."/>
            <person name="Mueller R.-W."/>
            <person name="Bruemmer F."/>
            <person name="Labrenz M."/>
            <person name="Spormann A.M."/>
            <person name="Op den Camp H."/>
            <person name="Overmann J."/>
            <person name="Amann R."/>
            <person name="Jetten M.S.M."/>
            <person name="Mascher T."/>
            <person name="Medema M.H."/>
            <person name="Devos D.P."/>
            <person name="Kaster A.-K."/>
            <person name="Ovreas L."/>
            <person name="Rohde M."/>
            <person name="Galperin M.Y."/>
            <person name="Jogler C."/>
        </authorList>
    </citation>
    <scope>NUCLEOTIDE SEQUENCE [LARGE SCALE GENOMIC DNA]</scope>
    <source>
        <strain evidence="3 4">OJF2</strain>
    </source>
</reference>
<dbReference type="EMBL" id="CP042997">
    <property type="protein sequence ID" value="QEH39171.1"/>
    <property type="molecule type" value="Genomic_DNA"/>
</dbReference>
<dbReference type="Pfam" id="PF13304">
    <property type="entry name" value="AAA_21"/>
    <property type="match status" value="1"/>
</dbReference>
<dbReference type="SUPFAM" id="SSF52540">
    <property type="entry name" value="P-loop containing nucleoside triphosphate hydrolases"/>
    <property type="match status" value="1"/>
</dbReference>
<dbReference type="OrthoDB" id="308933at2"/>
<dbReference type="InterPro" id="IPR027417">
    <property type="entry name" value="P-loop_NTPase"/>
</dbReference>
<feature type="domain" description="Rad50/SbcC-type AAA" evidence="2">
    <location>
        <begin position="5"/>
        <end position="50"/>
    </location>
</feature>
<proteinExistence type="predicted"/>
<evidence type="ECO:0000259" key="2">
    <source>
        <dbReference type="Pfam" id="PF13476"/>
    </source>
</evidence>
<dbReference type="RefSeq" id="WP_148598514.1">
    <property type="nucleotide sequence ID" value="NZ_CP042997.1"/>
</dbReference>
<protein>
    <submittedName>
        <fullName evidence="3">Recombination protein F</fullName>
    </submittedName>
</protein>
<evidence type="ECO:0000313" key="3">
    <source>
        <dbReference type="EMBL" id="QEH39171.1"/>
    </source>
</evidence>
<dbReference type="Proteomes" id="UP000324233">
    <property type="component" value="Chromosome"/>
</dbReference>
<keyword evidence="4" id="KW-1185">Reference proteome</keyword>
<dbReference type="PANTHER" id="PTHR43581">
    <property type="entry name" value="ATP/GTP PHOSPHATASE"/>
    <property type="match status" value="1"/>
</dbReference>
<dbReference type="InterPro" id="IPR038729">
    <property type="entry name" value="Rad50/SbcC_AAA"/>
</dbReference>
<gene>
    <name evidence="3" type="ORF">OJF2_77830</name>
</gene>
<dbReference type="InterPro" id="IPR014555">
    <property type="entry name" value="RecF-like"/>
</dbReference>
<accession>A0A5B9WGN5</accession>
<evidence type="ECO:0000259" key="1">
    <source>
        <dbReference type="Pfam" id="PF13304"/>
    </source>
</evidence>
<sequence>MLKQVDIKNFRSCYGTSVTCGEGVCAIVGRNGVGKTNVLKCIDWVASSSVSTDPVRVAQAGNASEGLDEVSATLGLELDGRRFEYSLCIPLPDVRRPRRADSVRDLLSLLGDAERTDIFRREGEKIVVAGRPEPIRVARSAPSLAALLSLLPEDDELRSPLLAVSSFFAGVRYYGLEEPVAFRDYVPEEEYNNWLIKYQGEGLPTSSVALRLIYMKLEDTERFEELESLLGPDGLGLLEDFDVLELNRSLQPNLLPELDTKTKIYLPVFTPSGQMGGAGKPFPFSDLSAGTRRVIRIVTSLLFDKRSLMLMEQPEDSVHPGLLRKLIDMLRSYSDRSQILFTTHSADVLDILRPEEVLMATAQDGGTSVRPLSPDEASRARRFLKDEGSLSDFLEPFD</sequence>
<evidence type="ECO:0000313" key="4">
    <source>
        <dbReference type="Proteomes" id="UP000324233"/>
    </source>
</evidence>
<dbReference type="PIRSF" id="PIRSF029347">
    <property type="entry name" value="RecF"/>
    <property type="match status" value="1"/>
</dbReference>
<dbReference type="Pfam" id="PF13476">
    <property type="entry name" value="AAA_23"/>
    <property type="match status" value="1"/>
</dbReference>
<dbReference type="InterPro" id="IPR051396">
    <property type="entry name" value="Bact_Antivir_Def_Nuclease"/>
</dbReference>
<dbReference type="PANTHER" id="PTHR43581:SF4">
    <property type="entry name" value="ATP_GTP PHOSPHATASE"/>
    <property type="match status" value="1"/>
</dbReference>
<organism evidence="3 4">
    <name type="scientific">Aquisphaera giovannonii</name>
    <dbReference type="NCBI Taxonomy" id="406548"/>
    <lineage>
        <taxon>Bacteria</taxon>
        <taxon>Pseudomonadati</taxon>
        <taxon>Planctomycetota</taxon>
        <taxon>Planctomycetia</taxon>
        <taxon>Isosphaerales</taxon>
        <taxon>Isosphaeraceae</taxon>
        <taxon>Aquisphaera</taxon>
    </lineage>
</organism>
<dbReference type="KEGG" id="agv:OJF2_77830"/>
<feature type="domain" description="ATPase AAA-type core" evidence="1">
    <location>
        <begin position="238"/>
        <end position="349"/>
    </location>
</feature>
<dbReference type="GO" id="GO:0016887">
    <property type="term" value="F:ATP hydrolysis activity"/>
    <property type="evidence" value="ECO:0007669"/>
    <property type="project" value="InterPro"/>
</dbReference>